<dbReference type="RefSeq" id="XP_006823135.1">
    <property type="nucleotide sequence ID" value="XM_006823072.1"/>
</dbReference>
<sequence length="498" mass="56158">TLDELQEMVVNLLSDVENKNCSIPEWLDPPFKDQNLRLRCDVVPVKDIRNLNVTFPIPDINPYYDSKPGHYLGHLIGHEGPGSLLSELKSKGWVNTLCGGQKDGAKGFMFFIINVDLTEEGLDLSAAFDTIDRDILLARLADMGICDLAWQWLASYLTNRHQSIVINGHSSKETTLHYGVPHRSDNISAAIFQIENCLFDIKAWMVNNKLQLNDGKDIANPNPLHGINIGSTLVKPVKAAHNIGFIFDNSLQFISLLLFLNTYFSPSLHFTIVIMVLAILPCSFATSTFTNVSTNRAEHWAGALCWDNTACGGHCVWGRTLGGTVEGDCVWDFPIPEVLSSGYLIKEFRPDLIEMLMNQLVPDRIRIAVISQSFQGKTTHQERWYGTEYKITEIPEDTLQRWRNAGFNDKFTLPPRNEFIPTKFEITPREEETAPFPVLIKDTSMTKLWFKQDDTFLLPKACMLFEFTSCESNKTPQFLALDEALTNSSPIAILDKGH</sequence>
<gene>
    <name evidence="5" type="primary">LOC102806877</name>
</gene>
<keyword evidence="1" id="KW-0479">Metal-binding</keyword>
<dbReference type="GeneID" id="102806877"/>
<name>A0ABM0MSZ4_SACKO</name>
<evidence type="ECO:0000259" key="2">
    <source>
        <dbReference type="Pfam" id="PF05193"/>
    </source>
</evidence>
<dbReference type="SUPFAM" id="SSF63411">
    <property type="entry name" value="LuxS/MPP-like metallohydrolase"/>
    <property type="match status" value="3"/>
</dbReference>
<dbReference type="Proteomes" id="UP000694865">
    <property type="component" value="Unplaced"/>
</dbReference>
<protein>
    <submittedName>
        <fullName evidence="5">Insulin-degrading enzyme-like</fullName>
    </submittedName>
</protein>
<organism evidence="4 5">
    <name type="scientific">Saccoglossus kowalevskii</name>
    <name type="common">Acorn worm</name>
    <dbReference type="NCBI Taxonomy" id="10224"/>
    <lineage>
        <taxon>Eukaryota</taxon>
        <taxon>Metazoa</taxon>
        <taxon>Hemichordata</taxon>
        <taxon>Enteropneusta</taxon>
        <taxon>Harrimaniidae</taxon>
        <taxon>Saccoglossus</taxon>
    </lineage>
</organism>
<evidence type="ECO:0000313" key="5">
    <source>
        <dbReference type="RefSeq" id="XP_006823135.1"/>
    </source>
</evidence>
<feature type="domain" description="Peptidase M16 C-terminal" evidence="2">
    <location>
        <begin position="1"/>
        <end position="130"/>
    </location>
</feature>
<feature type="domain" description="Peptidase M16 middle/third" evidence="3">
    <location>
        <begin position="333"/>
        <end position="481"/>
    </location>
</feature>
<dbReference type="Gene3D" id="3.30.830.10">
    <property type="entry name" value="Metalloenzyme, LuxS/M16 peptidase-like"/>
    <property type="match status" value="3"/>
</dbReference>
<dbReference type="InterPro" id="IPR032632">
    <property type="entry name" value="Peptidase_M16_M"/>
</dbReference>
<evidence type="ECO:0000256" key="1">
    <source>
        <dbReference type="ARBA" id="ARBA00022723"/>
    </source>
</evidence>
<keyword evidence="4" id="KW-1185">Reference proteome</keyword>
<feature type="non-terminal residue" evidence="5">
    <location>
        <position position="1"/>
    </location>
</feature>
<dbReference type="PANTHER" id="PTHR43690">
    <property type="entry name" value="NARDILYSIN"/>
    <property type="match status" value="1"/>
</dbReference>
<dbReference type="PANTHER" id="PTHR43690:SF18">
    <property type="entry name" value="INSULIN-DEGRADING ENZYME-RELATED"/>
    <property type="match status" value="1"/>
</dbReference>
<dbReference type="Pfam" id="PF05193">
    <property type="entry name" value="Peptidase_M16_C"/>
    <property type="match status" value="1"/>
</dbReference>
<dbReference type="InterPro" id="IPR007863">
    <property type="entry name" value="Peptidase_M16_C"/>
</dbReference>
<proteinExistence type="predicted"/>
<dbReference type="Pfam" id="PF16187">
    <property type="entry name" value="Peptidase_M16_M"/>
    <property type="match status" value="1"/>
</dbReference>
<accession>A0ABM0MSZ4</accession>
<dbReference type="InterPro" id="IPR050626">
    <property type="entry name" value="Peptidase_M16"/>
</dbReference>
<dbReference type="InterPro" id="IPR011249">
    <property type="entry name" value="Metalloenz_LuxS/M16"/>
</dbReference>
<evidence type="ECO:0000259" key="3">
    <source>
        <dbReference type="Pfam" id="PF16187"/>
    </source>
</evidence>
<evidence type="ECO:0000313" key="4">
    <source>
        <dbReference type="Proteomes" id="UP000694865"/>
    </source>
</evidence>
<reference evidence="5" key="1">
    <citation type="submission" date="2025-08" db="UniProtKB">
        <authorList>
            <consortium name="RefSeq"/>
        </authorList>
    </citation>
    <scope>IDENTIFICATION</scope>
    <source>
        <tissue evidence="5">Testes</tissue>
    </source>
</reference>